<evidence type="ECO:0000256" key="1">
    <source>
        <dbReference type="SAM" id="MobiDB-lite"/>
    </source>
</evidence>
<dbReference type="Proteomes" id="UP000614601">
    <property type="component" value="Unassembled WGS sequence"/>
</dbReference>
<gene>
    <name evidence="2" type="ORF">BOKJ2_LOCUS8146</name>
</gene>
<proteinExistence type="predicted"/>
<evidence type="ECO:0000313" key="2">
    <source>
        <dbReference type="EMBL" id="CAD5218936.1"/>
    </source>
</evidence>
<sequence length="382" mass="44472">MMKHKIKTKWIEEDGYNVSGTEFDAQEKIEENEFKEIQKKDRRNFKEELELMRDVATELAYQTTALSTLPEDRVYLTGKLKEINDLSRRAGRISRRRFMAEPIFRFVIYFSNADRTTVIKTSTDVDMTPEYVKNNYELIKTKLRPFLLRELRALCRVKVFSLCDLTELILKCIMNIQNSKSRLQATLKSMGIKHPLSVFNSVMAFVGANQSLKLFDSNSRYVKRITLSSTFVDDNDVTIMPSRSNEDNDVMIVDEPARPSRTQADPLSYGYNSDLSPFSLFNRRIREQYRDMLRRGRSNPAVSLPSLPNMSPDDPDVFRRTIHSRSPPDFLEHLNRRRANRTIQLNDSDDEDELMLSAPPIRHRPHPPLPPRPDEVMTIDSD</sequence>
<name>A0A811KSZ9_9BILA</name>
<dbReference type="EMBL" id="CAJFDH010000004">
    <property type="protein sequence ID" value="CAD5218936.1"/>
    <property type="molecule type" value="Genomic_DNA"/>
</dbReference>
<organism evidence="2 3">
    <name type="scientific">Bursaphelenchus okinawaensis</name>
    <dbReference type="NCBI Taxonomy" id="465554"/>
    <lineage>
        <taxon>Eukaryota</taxon>
        <taxon>Metazoa</taxon>
        <taxon>Ecdysozoa</taxon>
        <taxon>Nematoda</taxon>
        <taxon>Chromadorea</taxon>
        <taxon>Rhabditida</taxon>
        <taxon>Tylenchina</taxon>
        <taxon>Tylenchomorpha</taxon>
        <taxon>Aphelenchoidea</taxon>
        <taxon>Aphelenchoididae</taxon>
        <taxon>Bursaphelenchus</taxon>
    </lineage>
</organism>
<dbReference type="EMBL" id="CAJFCW020000004">
    <property type="protein sequence ID" value="CAG9112156.1"/>
    <property type="molecule type" value="Genomic_DNA"/>
</dbReference>
<protein>
    <submittedName>
        <fullName evidence="2">Uncharacterized protein</fullName>
    </submittedName>
</protein>
<comment type="caution">
    <text evidence="2">The sequence shown here is derived from an EMBL/GenBank/DDBJ whole genome shotgun (WGS) entry which is preliminary data.</text>
</comment>
<accession>A0A811KSZ9</accession>
<evidence type="ECO:0000313" key="3">
    <source>
        <dbReference type="Proteomes" id="UP000614601"/>
    </source>
</evidence>
<dbReference type="Proteomes" id="UP000783686">
    <property type="component" value="Unassembled WGS sequence"/>
</dbReference>
<feature type="region of interest" description="Disordered" evidence="1">
    <location>
        <begin position="341"/>
        <end position="382"/>
    </location>
</feature>
<dbReference type="AlphaFoldDB" id="A0A811KSZ9"/>
<keyword evidence="3" id="KW-1185">Reference proteome</keyword>
<dbReference type="OrthoDB" id="9049620at2759"/>
<reference evidence="2" key="1">
    <citation type="submission" date="2020-09" db="EMBL/GenBank/DDBJ databases">
        <authorList>
            <person name="Kikuchi T."/>
        </authorList>
    </citation>
    <scope>NUCLEOTIDE SEQUENCE</scope>
    <source>
        <strain evidence="2">SH1</strain>
    </source>
</reference>